<gene>
    <name evidence="3" type="ORF">BU26DRAFT_237165</name>
</gene>
<dbReference type="AlphaFoldDB" id="A0A6A6HRH7"/>
<evidence type="ECO:0000259" key="2">
    <source>
        <dbReference type="Pfam" id="PF00350"/>
    </source>
</evidence>
<accession>A0A6A6HRH7</accession>
<dbReference type="RefSeq" id="XP_033675412.1">
    <property type="nucleotide sequence ID" value="XM_033820955.1"/>
</dbReference>
<dbReference type="CDD" id="cd00882">
    <property type="entry name" value="Ras_like_GTPase"/>
    <property type="match status" value="1"/>
</dbReference>
<dbReference type="PANTHER" id="PTHR36681:SF3">
    <property type="entry name" value="NUCLEAR GTPASE, GERMINAL CENTER-ASSOCIATED, TANDEM DUPLICATE 3"/>
    <property type="match status" value="1"/>
</dbReference>
<feature type="compositionally biased region" description="Basic and acidic residues" evidence="1">
    <location>
        <begin position="431"/>
        <end position="442"/>
    </location>
</feature>
<keyword evidence="4" id="KW-1185">Reference proteome</keyword>
<organism evidence="3 4">
    <name type="scientific">Trematosphaeria pertusa</name>
    <dbReference type="NCBI Taxonomy" id="390896"/>
    <lineage>
        <taxon>Eukaryota</taxon>
        <taxon>Fungi</taxon>
        <taxon>Dikarya</taxon>
        <taxon>Ascomycota</taxon>
        <taxon>Pezizomycotina</taxon>
        <taxon>Dothideomycetes</taxon>
        <taxon>Pleosporomycetidae</taxon>
        <taxon>Pleosporales</taxon>
        <taxon>Massarineae</taxon>
        <taxon>Trematosphaeriaceae</taxon>
        <taxon>Trematosphaeria</taxon>
    </lineage>
</organism>
<protein>
    <recommendedName>
        <fullName evidence="2">Dynamin N-terminal domain-containing protein</fullName>
    </recommendedName>
</protein>
<evidence type="ECO:0000256" key="1">
    <source>
        <dbReference type="SAM" id="MobiDB-lite"/>
    </source>
</evidence>
<dbReference type="Pfam" id="PF00350">
    <property type="entry name" value="Dynamin_N"/>
    <property type="match status" value="1"/>
</dbReference>
<dbReference type="SUPFAM" id="SSF52540">
    <property type="entry name" value="P-loop containing nucleoside triphosphate hydrolases"/>
    <property type="match status" value="1"/>
</dbReference>
<feature type="compositionally biased region" description="Acidic residues" evidence="1">
    <location>
        <begin position="443"/>
        <end position="455"/>
    </location>
</feature>
<dbReference type="PANTHER" id="PTHR36681">
    <property type="entry name" value="NUCLEAR GTPASE, GERMINAL CENTER-ASSOCIATED, TANDEM DUPLICATE 3"/>
    <property type="match status" value="1"/>
</dbReference>
<dbReference type="GeneID" id="54574285"/>
<feature type="region of interest" description="Disordered" evidence="1">
    <location>
        <begin position="431"/>
        <end position="455"/>
    </location>
</feature>
<dbReference type="OrthoDB" id="3598281at2759"/>
<dbReference type="EMBL" id="ML987218">
    <property type="protein sequence ID" value="KAF2240408.1"/>
    <property type="molecule type" value="Genomic_DNA"/>
</dbReference>
<evidence type="ECO:0000313" key="4">
    <source>
        <dbReference type="Proteomes" id="UP000800094"/>
    </source>
</evidence>
<proteinExistence type="predicted"/>
<sequence>MEPTPEILAFEAFIAQQRPNVSQPYQLQDDRVCSGTAGRVSDQKLSDPDRKAIDRILGRIASSLRDILGHSNSDDEKLSVIQYAIDSITNDRPISISVIGSQGRGKSLLVNALLHRKTLRNTSLSGRGCTSCPIKYEHTPLFGDDQDLYSAQVQSKPFGKMKSLIGTFVDKWLRYHCSTIQGSDGQVTEGREELREDARAAERFFRWFCNADNDPTAESGLQELLSQAKPAKSEIVGYVVSKFFELKQRHGFDERGSKTLPAQSGREVASQLDPYITHENDRPDLWLIVDWVVVYTGSELLGRRISIFDLPGLGDINQARTLSTNWVRRTADYEIIVDVSDRILDDIAVELQLKQSIKTRGAKRTILVLTKIDDFLADTYSFENIIRTETAAPFPTIREYRAHAKKDLEQLESRNLYLPIGQHNLHRLVTRNEHNQPIKLEERDDDDTTPAESTAEEDLDRYIEYLECKAKSIYIRLRAERLQSEMIQKYRQWDANREAIHVFSVSSMKYLEWMGELPAHKEPVLSPAECGIPALREFLRTRSALSISDECKKHASRTAPHILKMIDGVVSDLEEAGYGQSPLLSVPPTQAVSAEGMAVRARLRDIRPAIAADIETMKAILQKSERNDGPVAKRARLQGSEENDGPVVKKEEDGW</sequence>
<feature type="region of interest" description="Disordered" evidence="1">
    <location>
        <begin position="621"/>
        <end position="655"/>
    </location>
</feature>
<dbReference type="Proteomes" id="UP000800094">
    <property type="component" value="Unassembled WGS sequence"/>
</dbReference>
<dbReference type="InterPro" id="IPR045063">
    <property type="entry name" value="Dynamin_N"/>
</dbReference>
<feature type="domain" description="Dynamin N-terminal" evidence="2">
    <location>
        <begin position="96"/>
        <end position="372"/>
    </location>
</feature>
<evidence type="ECO:0000313" key="3">
    <source>
        <dbReference type="EMBL" id="KAF2240408.1"/>
    </source>
</evidence>
<dbReference type="Gene3D" id="3.40.50.300">
    <property type="entry name" value="P-loop containing nucleotide triphosphate hydrolases"/>
    <property type="match status" value="1"/>
</dbReference>
<name>A0A6A6HRH7_9PLEO</name>
<reference evidence="3" key="1">
    <citation type="journal article" date="2020" name="Stud. Mycol.">
        <title>101 Dothideomycetes genomes: a test case for predicting lifestyles and emergence of pathogens.</title>
        <authorList>
            <person name="Haridas S."/>
            <person name="Albert R."/>
            <person name="Binder M."/>
            <person name="Bloem J."/>
            <person name="Labutti K."/>
            <person name="Salamov A."/>
            <person name="Andreopoulos B."/>
            <person name="Baker S."/>
            <person name="Barry K."/>
            <person name="Bills G."/>
            <person name="Bluhm B."/>
            <person name="Cannon C."/>
            <person name="Castanera R."/>
            <person name="Culley D."/>
            <person name="Daum C."/>
            <person name="Ezra D."/>
            <person name="Gonzalez J."/>
            <person name="Henrissat B."/>
            <person name="Kuo A."/>
            <person name="Liang C."/>
            <person name="Lipzen A."/>
            <person name="Lutzoni F."/>
            <person name="Magnuson J."/>
            <person name="Mondo S."/>
            <person name="Nolan M."/>
            <person name="Ohm R."/>
            <person name="Pangilinan J."/>
            <person name="Park H.-J."/>
            <person name="Ramirez L."/>
            <person name="Alfaro M."/>
            <person name="Sun H."/>
            <person name="Tritt A."/>
            <person name="Yoshinaga Y."/>
            <person name="Zwiers L.-H."/>
            <person name="Turgeon B."/>
            <person name="Goodwin S."/>
            <person name="Spatafora J."/>
            <person name="Crous P."/>
            <person name="Grigoriev I."/>
        </authorList>
    </citation>
    <scope>NUCLEOTIDE SEQUENCE</scope>
    <source>
        <strain evidence="3">CBS 122368</strain>
    </source>
</reference>
<dbReference type="InterPro" id="IPR027417">
    <property type="entry name" value="P-loop_NTPase"/>
</dbReference>